<protein>
    <submittedName>
        <fullName evidence="1">Cyclin-A2</fullName>
    </submittedName>
</protein>
<organism evidence="1">
    <name type="scientific">Arundo donax</name>
    <name type="common">Giant reed</name>
    <name type="synonym">Donax arundinaceus</name>
    <dbReference type="NCBI Taxonomy" id="35708"/>
    <lineage>
        <taxon>Eukaryota</taxon>
        <taxon>Viridiplantae</taxon>
        <taxon>Streptophyta</taxon>
        <taxon>Embryophyta</taxon>
        <taxon>Tracheophyta</taxon>
        <taxon>Spermatophyta</taxon>
        <taxon>Magnoliopsida</taxon>
        <taxon>Liliopsida</taxon>
        <taxon>Poales</taxon>
        <taxon>Poaceae</taxon>
        <taxon>PACMAD clade</taxon>
        <taxon>Arundinoideae</taxon>
        <taxon>Arundineae</taxon>
        <taxon>Arundo</taxon>
    </lineage>
</organism>
<sequence length="45" mass="4984">MTKSDEGKGKIMLTQSRLRLLLTVAGHQVTGVIGMSAEERLEELR</sequence>
<accession>A0A0A9B6Y2</accession>
<reference evidence="1" key="1">
    <citation type="submission" date="2014-09" db="EMBL/GenBank/DDBJ databases">
        <authorList>
            <person name="Magalhaes I.L.F."/>
            <person name="Oliveira U."/>
            <person name="Santos F.R."/>
            <person name="Vidigal T.H.D.A."/>
            <person name="Brescovit A.D."/>
            <person name="Santos A.J."/>
        </authorList>
    </citation>
    <scope>NUCLEOTIDE SEQUENCE</scope>
    <source>
        <tissue evidence="1">Shoot tissue taken approximately 20 cm above the soil surface</tissue>
    </source>
</reference>
<name>A0A0A9B6Y2_ARUDO</name>
<reference evidence="1" key="2">
    <citation type="journal article" date="2015" name="Data Brief">
        <title>Shoot transcriptome of the giant reed, Arundo donax.</title>
        <authorList>
            <person name="Barrero R.A."/>
            <person name="Guerrero F.D."/>
            <person name="Moolhuijzen P."/>
            <person name="Goolsby J.A."/>
            <person name="Tidwell J."/>
            <person name="Bellgard S.E."/>
            <person name="Bellgard M.I."/>
        </authorList>
    </citation>
    <scope>NUCLEOTIDE SEQUENCE</scope>
    <source>
        <tissue evidence="1">Shoot tissue taken approximately 20 cm above the soil surface</tissue>
    </source>
</reference>
<dbReference type="AlphaFoldDB" id="A0A0A9B6Y2"/>
<dbReference type="EMBL" id="GBRH01242838">
    <property type="protein sequence ID" value="JAD55057.1"/>
    <property type="molecule type" value="Transcribed_RNA"/>
</dbReference>
<proteinExistence type="predicted"/>
<evidence type="ECO:0000313" key="1">
    <source>
        <dbReference type="EMBL" id="JAD55057.1"/>
    </source>
</evidence>